<sequence>MIRILKQLRRRVRQLLRAVPAEKYAFWRRRPVRARTVLYESFAGNGMLCNPEALFRALLSAPDQADLLHIWVLDSPRRHPAITAEFATHPRVRFVRYRSSAYFRALATSGYLINNATFPAEFSKRPGQTYLNTWHGTPLKQMGYDMPGGAIEAANTLRNFVAADFLLAANAFMAEQMYEKAYRLRGAYRGLIVEEGYPRIDRQFLTEDQQRRGREQLAASGIELGDLDTGGREIVLYAPTWKGDSFSTPDDDVLQLVEAVSEMQSLLGERYVVLLKTHQIVHRFAAHNAELRRILVSNEIPSNVVLGLSAVLITDYSSIFIDYLPLSRPIVFLAPDLDDYTRTRGLYFEPEEWPGAVCTTPAEVTAAILAPLDMPESVAVTARASTWRDRLAAHETGSSARRVIDVVFRGQRSGYRVRPSSPDARPSVLLFIGGMLPNGITASAVNLLNSIDHTALDVSVQFAYPRGAAQLANQALINPAVRQFMRVGGMNGSKLTHLRRKLAARRGDADIHRTNRAQSALWDDEWTRCFGDVRFDAVIDFSGYGPFWSTLLLHSPPAVRSIWLHNDMAAEVHRRVNGRESMKLTLPEVFALYPEFDRIVSVSPGLTELNRRELSSYCTARPEQFVTAPNLIDARRVAASAAVSLRSLNEYRTEIDSTADGTIDSTVDNTATGEPEWVTQLLADNDTVWFVTVGRFSPEKNQARLLRAFAQVHARMPQARLTIVGYGPLRADLEQLVDTLGVRGAAFIVGPFANPFPILAASDCFVLSSDYEGQPMVILEAATLGLPIVTVDFRSVHDALPNHALHIVAQDDDALAQGMLEFMTGSVPAGTLDTTGYNAAALAGFLRATSLATGEMTRNS</sequence>
<organism evidence="8 9">
    <name type="scientific">Leifsonia kafniensis</name>
    <dbReference type="NCBI Taxonomy" id="475957"/>
    <lineage>
        <taxon>Bacteria</taxon>
        <taxon>Bacillati</taxon>
        <taxon>Actinomycetota</taxon>
        <taxon>Actinomycetes</taxon>
        <taxon>Micrococcales</taxon>
        <taxon>Microbacteriaceae</taxon>
        <taxon>Leifsonia</taxon>
    </lineage>
</organism>
<dbReference type="SUPFAM" id="SSF53756">
    <property type="entry name" value="UDP-Glycosyltransferase/glycogen phosphorylase"/>
    <property type="match status" value="1"/>
</dbReference>
<comment type="caution">
    <text evidence="8">The sequence shown here is derived from an EMBL/GenBank/DDBJ whole genome shotgun (WGS) entry which is preliminary data.</text>
</comment>
<comment type="similarity">
    <text evidence="2">Belongs to the CDP-glycerol glycerophosphotransferase family.</text>
</comment>
<reference evidence="9" key="1">
    <citation type="journal article" date="2019" name="Int. J. Syst. Evol. Microbiol.">
        <title>The Global Catalogue of Microorganisms (GCM) 10K type strain sequencing project: providing services to taxonomists for standard genome sequencing and annotation.</title>
        <authorList>
            <consortium name="The Broad Institute Genomics Platform"/>
            <consortium name="The Broad Institute Genome Sequencing Center for Infectious Disease"/>
            <person name="Wu L."/>
            <person name="Ma J."/>
        </authorList>
    </citation>
    <scope>NUCLEOTIDE SEQUENCE [LARGE SCALE GENOMIC DNA]</scope>
    <source>
        <strain evidence="9">JCM 17021</strain>
    </source>
</reference>
<keyword evidence="6" id="KW-0472">Membrane</keyword>
<dbReference type="InterPro" id="IPR043148">
    <property type="entry name" value="TagF_C"/>
</dbReference>
<dbReference type="Gene3D" id="3.40.50.12580">
    <property type="match status" value="1"/>
</dbReference>
<accession>A0ABP7L2P1</accession>
<dbReference type="Pfam" id="PF00534">
    <property type="entry name" value="Glycos_transf_1"/>
    <property type="match status" value="1"/>
</dbReference>
<dbReference type="Gene3D" id="3.40.50.11820">
    <property type="match status" value="1"/>
</dbReference>
<gene>
    <name evidence="8" type="ORF">GCM10022381_39500</name>
</gene>
<dbReference type="Gene3D" id="3.40.50.2000">
    <property type="entry name" value="Glycogen Phosphorylase B"/>
    <property type="match status" value="1"/>
</dbReference>
<evidence type="ECO:0000256" key="1">
    <source>
        <dbReference type="ARBA" id="ARBA00004202"/>
    </source>
</evidence>
<feature type="domain" description="Glycosyl transferase family 1" evidence="7">
    <location>
        <begin position="677"/>
        <end position="825"/>
    </location>
</feature>
<comment type="subcellular location">
    <subcellularLocation>
        <location evidence="1">Cell membrane</location>
        <topology evidence="1">Peripheral membrane protein</topology>
    </subcellularLocation>
</comment>
<dbReference type="InterPro" id="IPR051612">
    <property type="entry name" value="Teichoic_Acid_Biosynth"/>
</dbReference>
<dbReference type="RefSeq" id="WP_345069591.1">
    <property type="nucleotide sequence ID" value="NZ_BAABCN010000017.1"/>
</dbReference>
<dbReference type="Proteomes" id="UP001501803">
    <property type="component" value="Unassembled WGS sequence"/>
</dbReference>
<evidence type="ECO:0000256" key="4">
    <source>
        <dbReference type="ARBA" id="ARBA00022679"/>
    </source>
</evidence>
<evidence type="ECO:0000256" key="5">
    <source>
        <dbReference type="ARBA" id="ARBA00022944"/>
    </source>
</evidence>
<proteinExistence type="inferred from homology"/>
<evidence type="ECO:0000256" key="2">
    <source>
        <dbReference type="ARBA" id="ARBA00010488"/>
    </source>
</evidence>
<keyword evidence="4" id="KW-0808">Transferase</keyword>
<dbReference type="CDD" id="cd03811">
    <property type="entry name" value="GT4_GT28_WabH-like"/>
    <property type="match status" value="1"/>
</dbReference>
<dbReference type="InterPro" id="IPR043149">
    <property type="entry name" value="TagF_N"/>
</dbReference>
<keyword evidence="9" id="KW-1185">Reference proteome</keyword>
<dbReference type="PANTHER" id="PTHR37316">
    <property type="entry name" value="TEICHOIC ACID GLYCEROL-PHOSPHATE PRIMASE"/>
    <property type="match status" value="1"/>
</dbReference>
<dbReference type="EMBL" id="BAABCN010000017">
    <property type="protein sequence ID" value="GAA3893950.1"/>
    <property type="molecule type" value="Genomic_DNA"/>
</dbReference>
<protein>
    <recommendedName>
        <fullName evidence="7">Glycosyl transferase family 1 domain-containing protein</fullName>
    </recommendedName>
</protein>
<evidence type="ECO:0000256" key="6">
    <source>
        <dbReference type="ARBA" id="ARBA00023136"/>
    </source>
</evidence>
<keyword evidence="3" id="KW-1003">Cell membrane</keyword>
<dbReference type="InterPro" id="IPR001296">
    <property type="entry name" value="Glyco_trans_1"/>
</dbReference>
<evidence type="ECO:0000256" key="3">
    <source>
        <dbReference type="ARBA" id="ARBA00022475"/>
    </source>
</evidence>
<evidence type="ECO:0000313" key="9">
    <source>
        <dbReference type="Proteomes" id="UP001501803"/>
    </source>
</evidence>
<evidence type="ECO:0000259" key="7">
    <source>
        <dbReference type="Pfam" id="PF00534"/>
    </source>
</evidence>
<dbReference type="Pfam" id="PF04464">
    <property type="entry name" value="Glyphos_transf"/>
    <property type="match status" value="1"/>
</dbReference>
<keyword evidence="5" id="KW-0777">Teichoic acid biosynthesis</keyword>
<name>A0ABP7L2P1_9MICO</name>
<dbReference type="InterPro" id="IPR007554">
    <property type="entry name" value="Glycerophosphate_synth"/>
</dbReference>
<evidence type="ECO:0000313" key="8">
    <source>
        <dbReference type="EMBL" id="GAA3893950.1"/>
    </source>
</evidence>
<dbReference type="PANTHER" id="PTHR37316:SF3">
    <property type="entry name" value="TEICHOIC ACID GLYCEROL-PHOSPHATE TRANSFERASE"/>
    <property type="match status" value="1"/>
</dbReference>